<sequence length="118" mass="13134">MKEWPGSLSPSADKPACARQQPPPRPTPQHISSRAPHGMLGAAIRFWQTSPPPTHHERRPYRRVRVQPLMGEGSSERLLVSVKGPRSLCGCQETTVRQNKKMVPLLSEDVLNRSPILG</sequence>
<protein>
    <submittedName>
        <fullName evidence="2">Uncharacterized protein</fullName>
    </submittedName>
</protein>
<dbReference type="AlphaFoldDB" id="A0AAW0UKB8"/>
<accession>A0AAW0UKB8</accession>
<comment type="caution">
    <text evidence="2">The sequence shown here is derived from an EMBL/GenBank/DDBJ whole genome shotgun (WGS) entry which is preliminary data.</text>
</comment>
<feature type="region of interest" description="Disordered" evidence="1">
    <location>
        <begin position="1"/>
        <end position="69"/>
    </location>
</feature>
<dbReference type="Proteomes" id="UP001487740">
    <property type="component" value="Unassembled WGS sequence"/>
</dbReference>
<evidence type="ECO:0000313" key="3">
    <source>
        <dbReference type="Proteomes" id="UP001487740"/>
    </source>
</evidence>
<keyword evidence="3" id="KW-1185">Reference proteome</keyword>
<name>A0AAW0UKB8_SCYPA</name>
<gene>
    <name evidence="2" type="ORF">O3P69_004045</name>
</gene>
<dbReference type="EMBL" id="JARAKH010000012">
    <property type="protein sequence ID" value="KAK8398642.1"/>
    <property type="molecule type" value="Genomic_DNA"/>
</dbReference>
<reference evidence="2 3" key="1">
    <citation type="submission" date="2023-03" db="EMBL/GenBank/DDBJ databases">
        <title>High-quality genome of Scylla paramamosain provides insights in environmental adaptation.</title>
        <authorList>
            <person name="Zhang L."/>
        </authorList>
    </citation>
    <scope>NUCLEOTIDE SEQUENCE [LARGE SCALE GENOMIC DNA]</scope>
    <source>
        <strain evidence="2">LZ_2023a</strain>
        <tissue evidence="2">Muscle</tissue>
    </source>
</reference>
<evidence type="ECO:0000256" key="1">
    <source>
        <dbReference type="SAM" id="MobiDB-lite"/>
    </source>
</evidence>
<feature type="compositionally biased region" description="Basic residues" evidence="1">
    <location>
        <begin position="56"/>
        <end position="65"/>
    </location>
</feature>
<evidence type="ECO:0000313" key="2">
    <source>
        <dbReference type="EMBL" id="KAK8398642.1"/>
    </source>
</evidence>
<proteinExistence type="predicted"/>
<organism evidence="2 3">
    <name type="scientific">Scylla paramamosain</name>
    <name type="common">Mud crab</name>
    <dbReference type="NCBI Taxonomy" id="85552"/>
    <lineage>
        <taxon>Eukaryota</taxon>
        <taxon>Metazoa</taxon>
        <taxon>Ecdysozoa</taxon>
        <taxon>Arthropoda</taxon>
        <taxon>Crustacea</taxon>
        <taxon>Multicrustacea</taxon>
        <taxon>Malacostraca</taxon>
        <taxon>Eumalacostraca</taxon>
        <taxon>Eucarida</taxon>
        <taxon>Decapoda</taxon>
        <taxon>Pleocyemata</taxon>
        <taxon>Brachyura</taxon>
        <taxon>Eubrachyura</taxon>
        <taxon>Portunoidea</taxon>
        <taxon>Portunidae</taxon>
        <taxon>Portuninae</taxon>
        <taxon>Scylla</taxon>
    </lineage>
</organism>